<dbReference type="GO" id="GO:0005657">
    <property type="term" value="C:replication fork"/>
    <property type="evidence" value="ECO:0007669"/>
    <property type="project" value="TreeGrafter"/>
</dbReference>
<keyword evidence="9" id="KW-0539">Nucleus</keyword>
<dbReference type="InterPro" id="IPR027417">
    <property type="entry name" value="P-loop_NTPase"/>
</dbReference>
<comment type="similarity">
    <text evidence="2">Belongs to the RecA family. RAD51 subfamily.</text>
</comment>
<evidence type="ECO:0000256" key="2">
    <source>
        <dbReference type="ARBA" id="ARBA00007095"/>
    </source>
</evidence>
<dbReference type="SUPFAM" id="SSF52540">
    <property type="entry name" value="P-loop containing nucleoside triphosphate hydrolases"/>
    <property type="match status" value="1"/>
</dbReference>
<gene>
    <name evidence="11" type="ORF">FQA47_002460</name>
</gene>
<dbReference type="PIRSF" id="PIRSF005856">
    <property type="entry name" value="Rad51"/>
    <property type="match status" value="1"/>
</dbReference>
<dbReference type="InterPro" id="IPR047348">
    <property type="entry name" value="XRCC3-like_C"/>
</dbReference>
<keyword evidence="8" id="KW-0234">DNA repair</keyword>
<dbReference type="Gene3D" id="3.40.50.300">
    <property type="entry name" value="P-loop containing nucleotide triphosphate hydrolases"/>
    <property type="match status" value="1"/>
</dbReference>
<keyword evidence="4" id="KW-0227">DNA damage</keyword>
<dbReference type="Pfam" id="PF08423">
    <property type="entry name" value="Rad51"/>
    <property type="match status" value="1"/>
</dbReference>
<evidence type="ECO:0000313" key="12">
    <source>
        <dbReference type="Proteomes" id="UP000646548"/>
    </source>
</evidence>
<evidence type="ECO:0000256" key="1">
    <source>
        <dbReference type="ARBA" id="ARBA00004123"/>
    </source>
</evidence>
<evidence type="ECO:0000313" key="11">
    <source>
        <dbReference type="EMBL" id="KAF6735899.1"/>
    </source>
</evidence>
<dbReference type="InterPro" id="IPR020588">
    <property type="entry name" value="RecA_ATP-bd"/>
</dbReference>
<dbReference type="CDD" id="cd19491">
    <property type="entry name" value="XRCC3"/>
    <property type="match status" value="1"/>
</dbReference>
<evidence type="ECO:0000256" key="5">
    <source>
        <dbReference type="ARBA" id="ARBA00022840"/>
    </source>
</evidence>
<protein>
    <submittedName>
        <fullName evidence="11">DNA repair protein XRCC3</fullName>
    </submittedName>
</protein>
<feature type="domain" description="RecA family profile 1" evidence="10">
    <location>
        <begin position="105"/>
        <end position="286"/>
    </location>
</feature>
<proteinExistence type="inferred from homology"/>
<keyword evidence="7" id="KW-0233">DNA recombination</keyword>
<keyword evidence="5" id="KW-0067">ATP-binding</keyword>
<dbReference type="InterPro" id="IPR016467">
    <property type="entry name" value="DNA_recomb/repair_RecA-like"/>
</dbReference>
<dbReference type="EMBL" id="WKFB01000100">
    <property type="protein sequence ID" value="KAF6735899.1"/>
    <property type="molecule type" value="Genomic_DNA"/>
</dbReference>
<evidence type="ECO:0000256" key="3">
    <source>
        <dbReference type="ARBA" id="ARBA00022741"/>
    </source>
</evidence>
<accession>A0A834FKH7</accession>
<reference evidence="11" key="1">
    <citation type="journal article" name="BMC Genomics">
        <title>Long-read sequencing and de novo genome assembly of marine medaka (Oryzias melastigma).</title>
        <authorList>
            <person name="Liang P."/>
            <person name="Saqib H.S.A."/>
            <person name="Ni X."/>
            <person name="Shen Y."/>
        </authorList>
    </citation>
    <scope>NUCLEOTIDE SEQUENCE</scope>
    <source>
        <strain evidence="11">Bigg-433</strain>
    </source>
</reference>
<dbReference type="InterPro" id="IPR058766">
    <property type="entry name" value="HHH_XRCC3_RAD51B"/>
</dbReference>
<dbReference type="GO" id="GO:0005524">
    <property type="term" value="F:ATP binding"/>
    <property type="evidence" value="ECO:0007669"/>
    <property type="project" value="UniProtKB-KW"/>
</dbReference>
<evidence type="ECO:0000256" key="4">
    <source>
        <dbReference type="ARBA" id="ARBA00022763"/>
    </source>
</evidence>
<dbReference type="GO" id="GO:0071140">
    <property type="term" value="P:resolution of mitotic recombination intermediates"/>
    <property type="evidence" value="ECO:0007669"/>
    <property type="project" value="TreeGrafter"/>
</dbReference>
<keyword evidence="3" id="KW-0547">Nucleotide-binding</keyword>
<evidence type="ECO:0000256" key="8">
    <source>
        <dbReference type="ARBA" id="ARBA00023204"/>
    </source>
</evidence>
<name>A0A834FKH7_ORYME</name>
<dbReference type="PROSITE" id="PS50162">
    <property type="entry name" value="RECA_2"/>
    <property type="match status" value="1"/>
</dbReference>
<dbReference type="GO" id="GO:0140664">
    <property type="term" value="F:ATP-dependent DNA damage sensor activity"/>
    <property type="evidence" value="ECO:0007669"/>
    <property type="project" value="InterPro"/>
</dbReference>
<comment type="caution">
    <text evidence="11">The sequence shown here is derived from an EMBL/GenBank/DDBJ whole genome shotgun (WGS) entry which is preliminary data.</text>
</comment>
<dbReference type="Proteomes" id="UP000646548">
    <property type="component" value="Unassembled WGS sequence"/>
</dbReference>
<dbReference type="AlphaFoldDB" id="A0A834FKH7"/>
<dbReference type="PANTHER" id="PTHR46487">
    <property type="entry name" value="DNA REPAIR PROTEIN XRCC3"/>
    <property type="match status" value="1"/>
</dbReference>
<dbReference type="Pfam" id="PF26169">
    <property type="entry name" value="HHH_XRCC3_RpoA"/>
    <property type="match status" value="1"/>
</dbReference>
<dbReference type="InterPro" id="IPR013632">
    <property type="entry name" value="Rad51_C"/>
</dbReference>
<keyword evidence="6" id="KW-0238">DNA-binding</keyword>
<organism evidence="11 12">
    <name type="scientific">Oryzias melastigma</name>
    <name type="common">Marine medaka</name>
    <dbReference type="NCBI Taxonomy" id="30732"/>
    <lineage>
        <taxon>Eukaryota</taxon>
        <taxon>Metazoa</taxon>
        <taxon>Chordata</taxon>
        <taxon>Craniata</taxon>
        <taxon>Vertebrata</taxon>
        <taxon>Euteleostomi</taxon>
        <taxon>Actinopterygii</taxon>
        <taxon>Neopterygii</taxon>
        <taxon>Teleostei</taxon>
        <taxon>Neoteleostei</taxon>
        <taxon>Acanthomorphata</taxon>
        <taxon>Ovalentaria</taxon>
        <taxon>Atherinomorphae</taxon>
        <taxon>Beloniformes</taxon>
        <taxon>Adrianichthyidae</taxon>
        <taxon>Oryziinae</taxon>
        <taxon>Oryzias</taxon>
    </lineage>
</organism>
<dbReference type="GO" id="GO:0090656">
    <property type="term" value="P:t-circle formation"/>
    <property type="evidence" value="ECO:0007669"/>
    <property type="project" value="TreeGrafter"/>
</dbReference>
<dbReference type="OrthoDB" id="1861185at2759"/>
<sequence>MTSLVWAGGFPCSKHKRCNGTERDARVMVWDQLPLPSRIRSALQRTHLKSVREVLSLPAVDVQRLTGLAQPEVHQLLTVAAAVCRRHAPLTVLQLQRGECRRCESGLRLSVSCPVLDGLLRGGLPVGGITELSGPSGAGKTQLALQISLSVQYPVEHGGLGAGALYICTEDSFPIRRLQQMISEQAILRSEVPPSVISGLHFSDHVYIEHAADLDSLQVCLSRRAPVLLAAGLVRLIVVDSVAALFRSEFQTEDWLERNKQLLTFSTMLHQLSQEFTTPVLCINQVMDVLKDDDSLGPLSSSVTPALGLAWANQVMMRLMMLRHQTTVSRGDQSSTLRRLEVVFAPHLARSKRDVGVWREGVRGVPVLE</sequence>
<dbReference type="GO" id="GO:0000722">
    <property type="term" value="P:telomere maintenance via recombination"/>
    <property type="evidence" value="ECO:0007669"/>
    <property type="project" value="TreeGrafter"/>
</dbReference>
<evidence type="ECO:0000256" key="7">
    <source>
        <dbReference type="ARBA" id="ARBA00023172"/>
    </source>
</evidence>
<evidence type="ECO:0000256" key="6">
    <source>
        <dbReference type="ARBA" id="ARBA00023125"/>
    </source>
</evidence>
<evidence type="ECO:0000256" key="9">
    <source>
        <dbReference type="ARBA" id="ARBA00023242"/>
    </source>
</evidence>
<comment type="subcellular location">
    <subcellularLocation>
        <location evidence="1">Nucleus</location>
    </subcellularLocation>
</comment>
<dbReference type="PANTHER" id="PTHR46487:SF1">
    <property type="entry name" value="DNA REPAIR PROTEIN XRCC3"/>
    <property type="match status" value="1"/>
</dbReference>
<dbReference type="GO" id="GO:0000400">
    <property type="term" value="F:four-way junction DNA binding"/>
    <property type="evidence" value="ECO:0007669"/>
    <property type="project" value="TreeGrafter"/>
</dbReference>
<dbReference type="GO" id="GO:0045003">
    <property type="term" value="P:double-strand break repair via synthesis-dependent strand annealing"/>
    <property type="evidence" value="ECO:0007669"/>
    <property type="project" value="TreeGrafter"/>
</dbReference>
<evidence type="ECO:0000259" key="10">
    <source>
        <dbReference type="PROSITE" id="PS50162"/>
    </source>
</evidence>
<dbReference type="GO" id="GO:0033065">
    <property type="term" value="C:Rad51C-XRCC3 complex"/>
    <property type="evidence" value="ECO:0007669"/>
    <property type="project" value="TreeGrafter"/>
</dbReference>